<evidence type="ECO:0000313" key="2">
    <source>
        <dbReference type="Proteomes" id="UP001186974"/>
    </source>
</evidence>
<evidence type="ECO:0000313" key="1">
    <source>
        <dbReference type="EMBL" id="KAK3080705.1"/>
    </source>
</evidence>
<name>A0ACC3DV67_9PEZI</name>
<dbReference type="EMBL" id="JAWDJW010000436">
    <property type="protein sequence ID" value="KAK3080705.1"/>
    <property type="molecule type" value="Genomic_DNA"/>
</dbReference>
<dbReference type="Proteomes" id="UP001186974">
    <property type="component" value="Unassembled WGS sequence"/>
</dbReference>
<accession>A0ACC3DV67</accession>
<sequence length="286" mass="31418">MSPLLPTTFLLTLLPYLASAVDFNQWMAPGPNDVRSPCPGLNSLANHGICPRSGKGYTVEILNKCLKDGLNVGHDFSTAIGGAALLAAAPLASRFSLDQIREHNFPIEHDASLSREDYYVSADHDNWMFNQTIFDQVLAFYDGMNKTSIPVAAKAKYARVQTENKEDPKFTYTPQQFLLSYGETALYLSTMGDPVTGVAPLEYVKVFFEQERLPYNEGWRPTATETNLNSLGAMILALNKANGEVVPEGLLVTTNTVKSAFSGRDPITQALVSTLSRRGHPKLFHA</sequence>
<reference evidence="1" key="1">
    <citation type="submission" date="2024-09" db="EMBL/GenBank/DDBJ databases">
        <title>Black Yeasts Isolated from many extreme environments.</title>
        <authorList>
            <person name="Coleine C."/>
            <person name="Stajich J.E."/>
            <person name="Selbmann L."/>
        </authorList>
    </citation>
    <scope>NUCLEOTIDE SEQUENCE</scope>
    <source>
        <strain evidence="1">CCFEE 5737</strain>
    </source>
</reference>
<protein>
    <submittedName>
        <fullName evidence="1">Uncharacterized protein</fullName>
    </submittedName>
</protein>
<proteinExistence type="predicted"/>
<gene>
    <name evidence="1" type="ORF">LTS18_013898</name>
</gene>
<keyword evidence="2" id="KW-1185">Reference proteome</keyword>
<organism evidence="1 2">
    <name type="scientific">Coniosporium uncinatum</name>
    <dbReference type="NCBI Taxonomy" id="93489"/>
    <lineage>
        <taxon>Eukaryota</taxon>
        <taxon>Fungi</taxon>
        <taxon>Dikarya</taxon>
        <taxon>Ascomycota</taxon>
        <taxon>Pezizomycotina</taxon>
        <taxon>Dothideomycetes</taxon>
        <taxon>Dothideomycetes incertae sedis</taxon>
        <taxon>Coniosporium</taxon>
    </lineage>
</organism>
<comment type="caution">
    <text evidence="1">The sequence shown here is derived from an EMBL/GenBank/DDBJ whole genome shotgun (WGS) entry which is preliminary data.</text>
</comment>